<sequence>MSKTVSSNRKLAFRKMLPRIYRIFSLIKENKYISLDEITRKISYEFGETSVRTIKRDIKTLRDDFKMPIAYSKANGGYYLFSKSEFPFPKLTEGEVLSLLITANMLHQFKGTDFEEDFERLKNKLELFLRDNNVIPSDSIESALSIPFTFIKPKVDIRDKFVKILKAIRERKSIIIEYHSFSSDKITERKVDPYHLYNFEGVWYFCGYCHLRKEIRDFALDRIKNIRETYEEFRKPRDFNVYEYIKSAFRINKGEVERIRIKFDPYQARWIKERIWHETQSIEELPDGSIIYEIMANREEIKRWVMGYGAHAEVLEPESLRNEIKKEIRRLGMIYGVFK</sequence>
<dbReference type="InParanoid" id="B8DYL9"/>
<dbReference type="AlphaFoldDB" id="B8DYL9"/>
<feature type="domain" description="WCX" evidence="2">
    <location>
        <begin position="256"/>
        <end position="331"/>
    </location>
</feature>
<organism evidence="3 4">
    <name type="scientific">Dictyoglomus turgidum (strain DSM 6724 / Z-1310)</name>
    <dbReference type="NCBI Taxonomy" id="515635"/>
    <lineage>
        <taxon>Bacteria</taxon>
        <taxon>Pseudomonadati</taxon>
        <taxon>Dictyoglomota</taxon>
        <taxon>Dictyoglomia</taxon>
        <taxon>Dictyoglomales</taxon>
        <taxon>Dictyoglomaceae</taxon>
        <taxon>Dictyoglomus</taxon>
    </lineage>
</organism>
<accession>B8DYL9</accession>
<dbReference type="Pfam" id="PF25583">
    <property type="entry name" value="WCX"/>
    <property type="match status" value="1"/>
</dbReference>
<evidence type="ECO:0000259" key="2">
    <source>
        <dbReference type="Pfam" id="PF25583"/>
    </source>
</evidence>
<protein>
    <submittedName>
        <fullName evidence="3">Uncharacterized protein</fullName>
    </submittedName>
</protein>
<dbReference type="OrthoDB" id="9815009at2"/>
<dbReference type="InterPro" id="IPR036388">
    <property type="entry name" value="WH-like_DNA-bd_sf"/>
</dbReference>
<name>B8DYL9_DICTD</name>
<dbReference type="Gene3D" id="1.10.10.10">
    <property type="entry name" value="Winged helix-like DNA-binding domain superfamily/Winged helix DNA-binding domain"/>
    <property type="match status" value="1"/>
</dbReference>
<dbReference type="Proteomes" id="UP000007719">
    <property type="component" value="Chromosome"/>
</dbReference>
<dbReference type="InterPro" id="IPR026881">
    <property type="entry name" value="WYL_dom"/>
</dbReference>
<dbReference type="PANTHER" id="PTHR34580">
    <property type="match status" value="1"/>
</dbReference>
<dbReference type="HOGENOM" id="CLU_041141_4_1_0"/>
<dbReference type="STRING" id="515635.Dtur_0063"/>
<keyword evidence="4" id="KW-1185">Reference proteome</keyword>
<evidence type="ECO:0000259" key="1">
    <source>
        <dbReference type="Pfam" id="PF13280"/>
    </source>
</evidence>
<gene>
    <name evidence="3" type="ordered locus">Dtur_0063</name>
</gene>
<dbReference type="EnsemblBacteria" id="ACK41401">
    <property type="protein sequence ID" value="ACK41401"/>
    <property type="gene ID" value="Dtur_0063"/>
</dbReference>
<dbReference type="InterPro" id="IPR051534">
    <property type="entry name" value="CBASS_pafABC_assoc_protein"/>
</dbReference>
<evidence type="ECO:0000313" key="4">
    <source>
        <dbReference type="Proteomes" id="UP000007719"/>
    </source>
</evidence>
<reference evidence="4" key="1">
    <citation type="journal article" date="2016" name="Front. Microbiol.">
        <title>The complete genome sequence of hyperthermophile Dictyoglomus turgidum DSM 6724 reveals a specialized carbohydrate fermentor.</title>
        <authorList>
            <person name="Brumm P.J."/>
            <person name="Gowda K."/>
            <person name="Robb F.T."/>
            <person name="Mead D.A."/>
        </authorList>
    </citation>
    <scope>NUCLEOTIDE SEQUENCE [LARGE SCALE GENOMIC DNA]</scope>
    <source>
        <strain evidence="4">DSM 6724 / Z-1310</strain>
    </source>
</reference>
<dbReference type="InterPro" id="IPR057727">
    <property type="entry name" value="WCX_dom"/>
</dbReference>
<dbReference type="RefSeq" id="WP_012582487.1">
    <property type="nucleotide sequence ID" value="NC_011661.1"/>
</dbReference>
<dbReference type="PANTHER" id="PTHR34580:SF9">
    <property type="entry name" value="SLL5097 PROTEIN"/>
    <property type="match status" value="1"/>
</dbReference>
<dbReference type="PROSITE" id="PS52050">
    <property type="entry name" value="WYL"/>
    <property type="match status" value="1"/>
</dbReference>
<evidence type="ECO:0000313" key="3">
    <source>
        <dbReference type="EMBL" id="ACK41401.1"/>
    </source>
</evidence>
<feature type="domain" description="WYL" evidence="1">
    <location>
        <begin position="161"/>
        <end position="227"/>
    </location>
</feature>
<proteinExistence type="predicted"/>
<dbReference type="KEGG" id="dtu:Dtur_0063"/>
<dbReference type="EMBL" id="CP001251">
    <property type="protein sequence ID" value="ACK41401.1"/>
    <property type="molecule type" value="Genomic_DNA"/>
</dbReference>
<dbReference type="FunCoup" id="B8DYL9">
    <property type="interactions" value="111"/>
</dbReference>
<dbReference type="eggNOG" id="COG2378">
    <property type="taxonomic scope" value="Bacteria"/>
</dbReference>
<dbReference type="Pfam" id="PF13280">
    <property type="entry name" value="WYL"/>
    <property type="match status" value="1"/>
</dbReference>